<evidence type="ECO:0000313" key="8">
    <source>
        <dbReference type="Proteomes" id="UP000664658"/>
    </source>
</evidence>
<organism evidence="7 8">
    <name type="scientific">Plesiomonas shigelloides</name>
    <name type="common">Aeromonas shigelloides</name>
    <dbReference type="NCBI Taxonomy" id="703"/>
    <lineage>
        <taxon>Bacteria</taxon>
        <taxon>Pseudomonadati</taxon>
        <taxon>Pseudomonadota</taxon>
        <taxon>Gammaproteobacteria</taxon>
        <taxon>Enterobacterales</taxon>
        <taxon>Enterobacteriaceae</taxon>
        <taxon>Plesiomonas</taxon>
    </lineage>
</organism>
<dbReference type="PANTHER" id="PTHR38102">
    <property type="entry name" value="PERIPLASMIC CHAPERONE SPY"/>
    <property type="match status" value="1"/>
</dbReference>
<evidence type="ECO:0000256" key="3">
    <source>
        <dbReference type="ARBA" id="ARBA00022729"/>
    </source>
</evidence>
<dbReference type="GO" id="GO:0030288">
    <property type="term" value="C:outer membrane-bounded periplasmic space"/>
    <property type="evidence" value="ECO:0007669"/>
    <property type="project" value="TreeGrafter"/>
</dbReference>
<keyword evidence="3 6" id="KW-0732">Signal</keyword>
<name>A0A379CSV2_PLESH</name>
<protein>
    <submittedName>
        <fullName evidence="7">Spy/CpxP family protein refolding chaperone</fullName>
    </submittedName>
</protein>
<dbReference type="AlphaFoldDB" id="A0A379CSV2"/>
<comment type="caution">
    <text evidence="7">The sequence shown here is derived from an EMBL/GenBank/DDBJ whole genome shotgun (WGS) entry which is preliminary data.</text>
</comment>
<feature type="compositionally biased region" description="Low complexity" evidence="5">
    <location>
        <begin position="150"/>
        <end position="170"/>
    </location>
</feature>
<dbReference type="PANTHER" id="PTHR38102:SF1">
    <property type="entry name" value="PERIPLASMIC CHAPERONE SPY"/>
    <property type="match status" value="1"/>
</dbReference>
<sequence length="170" mass="18793">MRVLNKVMIASVVALTSTMAFAQGGQNDTMMMGKGMMDGGMMQKHHNGQGRGMRCAGFATKGLNLTEAQQKQFTELCTQLDRQPMMDAQMRTQMHAIMTAPKFDEAAARTMFEKMNTQRIEQQVQRAKVHNQMYNLLTPEQKAKVDQRFAARQPVATPAPAAAPATPASN</sequence>
<evidence type="ECO:0000256" key="1">
    <source>
        <dbReference type="ARBA" id="ARBA00004418"/>
    </source>
</evidence>
<dbReference type="Gene3D" id="1.20.120.1490">
    <property type="match status" value="1"/>
</dbReference>
<comment type="similarity">
    <text evidence="2">Belongs to the CpxP/Spy family.</text>
</comment>
<feature type="signal peptide" evidence="6">
    <location>
        <begin position="1"/>
        <end position="22"/>
    </location>
</feature>
<dbReference type="EMBL" id="JAFNAA010000009">
    <property type="protein sequence ID" value="MBO1108479.1"/>
    <property type="molecule type" value="Genomic_DNA"/>
</dbReference>
<evidence type="ECO:0000256" key="5">
    <source>
        <dbReference type="SAM" id="MobiDB-lite"/>
    </source>
</evidence>
<dbReference type="InterPro" id="IPR052211">
    <property type="entry name" value="Cpx_auxiliary_protein"/>
</dbReference>
<reference evidence="7" key="1">
    <citation type="submission" date="2021-03" db="EMBL/GenBank/DDBJ databases">
        <title>Plesiomonas shigelloides zfcc0051, isolated from zebrafish feces.</title>
        <authorList>
            <person name="Vanderhoek Z."/>
            <person name="Gaulke C."/>
        </authorList>
    </citation>
    <scope>NUCLEOTIDE SEQUENCE</scope>
    <source>
        <strain evidence="7">Zfcc0051</strain>
    </source>
</reference>
<evidence type="ECO:0000313" key="7">
    <source>
        <dbReference type="EMBL" id="MBO1108479.1"/>
    </source>
</evidence>
<dbReference type="CDD" id="cd09916">
    <property type="entry name" value="CpxP_like"/>
    <property type="match status" value="1"/>
</dbReference>
<evidence type="ECO:0000256" key="2">
    <source>
        <dbReference type="ARBA" id="ARBA00008441"/>
    </source>
</evidence>
<dbReference type="KEGG" id="pshi:SAMEA2665130_2868"/>
<dbReference type="InterPro" id="IPR012899">
    <property type="entry name" value="LTXXQ"/>
</dbReference>
<feature type="chain" id="PRO_5041071600" evidence="6">
    <location>
        <begin position="23"/>
        <end position="170"/>
    </location>
</feature>
<keyword evidence="4" id="KW-0574">Periplasm</keyword>
<dbReference type="Pfam" id="PF07813">
    <property type="entry name" value="LTXXQ"/>
    <property type="match status" value="1"/>
</dbReference>
<dbReference type="GeneID" id="69704629"/>
<proteinExistence type="inferred from homology"/>
<accession>A0A379CSV2</accession>
<dbReference type="Proteomes" id="UP000664658">
    <property type="component" value="Unassembled WGS sequence"/>
</dbReference>
<dbReference type="GO" id="GO:0051082">
    <property type="term" value="F:unfolded protein binding"/>
    <property type="evidence" value="ECO:0007669"/>
    <property type="project" value="TreeGrafter"/>
</dbReference>
<dbReference type="PIRSF" id="PIRSF034445">
    <property type="entry name" value="CpxP_Spy"/>
    <property type="match status" value="1"/>
</dbReference>
<comment type="subcellular location">
    <subcellularLocation>
        <location evidence="1">Periplasm</location>
    </subcellularLocation>
</comment>
<evidence type="ECO:0000256" key="4">
    <source>
        <dbReference type="ARBA" id="ARBA00022764"/>
    </source>
</evidence>
<feature type="region of interest" description="Disordered" evidence="5">
    <location>
        <begin position="146"/>
        <end position="170"/>
    </location>
</feature>
<dbReference type="RefSeq" id="WP_010864886.1">
    <property type="nucleotide sequence ID" value="NZ_CP050969.1"/>
</dbReference>
<evidence type="ECO:0000256" key="6">
    <source>
        <dbReference type="SAM" id="SignalP"/>
    </source>
</evidence>
<gene>
    <name evidence="7" type="ORF">J2R62_09620</name>
</gene>